<keyword evidence="2" id="KW-1185">Reference proteome</keyword>
<dbReference type="Gene3D" id="3.20.20.60">
    <property type="entry name" value="Phosphoenolpyruvate-binding domains"/>
    <property type="match status" value="1"/>
</dbReference>
<dbReference type="InterPro" id="IPR039556">
    <property type="entry name" value="ICL/PEPM"/>
</dbReference>
<dbReference type="SUPFAM" id="SSF51621">
    <property type="entry name" value="Phosphoenolpyruvate/pyruvate domain"/>
    <property type="match status" value="1"/>
</dbReference>
<name>A0ABT3NTG5_9PROT</name>
<dbReference type="GO" id="GO:0016829">
    <property type="term" value="F:lyase activity"/>
    <property type="evidence" value="ECO:0007669"/>
    <property type="project" value="UniProtKB-KW"/>
</dbReference>
<evidence type="ECO:0000313" key="2">
    <source>
        <dbReference type="Proteomes" id="UP001526430"/>
    </source>
</evidence>
<protein>
    <submittedName>
        <fullName evidence="1">Isocitrate lyase/PEP mutase family protein</fullName>
    </submittedName>
</protein>
<dbReference type="Proteomes" id="UP001526430">
    <property type="component" value="Unassembled WGS sequence"/>
</dbReference>
<gene>
    <name evidence="1" type="ORF">OF850_07435</name>
</gene>
<dbReference type="PANTHER" id="PTHR42905:SF5">
    <property type="entry name" value="CARBOXYVINYL-CARBOXYPHOSPHONATE PHOSPHORYLMUTASE, CHLOROPLASTIC"/>
    <property type="match status" value="1"/>
</dbReference>
<accession>A0ABT3NTG5</accession>
<organism evidence="1 2">
    <name type="scientific">Sabulicella glaciei</name>
    <dbReference type="NCBI Taxonomy" id="2984948"/>
    <lineage>
        <taxon>Bacteria</taxon>
        <taxon>Pseudomonadati</taxon>
        <taxon>Pseudomonadota</taxon>
        <taxon>Alphaproteobacteria</taxon>
        <taxon>Acetobacterales</taxon>
        <taxon>Acetobacteraceae</taxon>
        <taxon>Sabulicella</taxon>
    </lineage>
</organism>
<sequence length="285" mass="30890">MTTLRAMLREGPPVFAPLVLNGLMARMAEEAGFRAIYLGGGASGYCNTFTEANLSLTEMCQAGLEIGSASRLPLILDGACGWGDPMHLHRSIALAERAGFQAIEIEDQILPKRAHHHIGIEHVIAPEEMAAKVREAVAVRRSPDFLVIARTNAARMHGLDDALRRAELMAEAGADLLFLLTREPEELRAVAERFDLPLMYMPPAGGLAEAGLGTADLEALRIRLVVDAQTPLLAMHRALRDCYAALREGAPDPLVGGAIAAENKALKHSVGLERLLEVERRTVER</sequence>
<evidence type="ECO:0000313" key="1">
    <source>
        <dbReference type="EMBL" id="MCW8085454.1"/>
    </source>
</evidence>
<dbReference type="InterPro" id="IPR015813">
    <property type="entry name" value="Pyrv/PenolPyrv_kinase-like_dom"/>
</dbReference>
<keyword evidence="1" id="KW-0456">Lyase</keyword>
<dbReference type="InterPro" id="IPR040442">
    <property type="entry name" value="Pyrv_kinase-like_dom_sf"/>
</dbReference>
<reference evidence="1 2" key="1">
    <citation type="submission" date="2022-10" db="EMBL/GenBank/DDBJ databases">
        <title>Roseococcus glaciei nov., sp. nov., isolated from glacier.</title>
        <authorList>
            <person name="Liu Q."/>
            <person name="Xin Y.-H."/>
        </authorList>
    </citation>
    <scope>NUCLEOTIDE SEQUENCE [LARGE SCALE GENOMIC DNA]</scope>
    <source>
        <strain evidence="1 2">MDT2-1-1</strain>
    </source>
</reference>
<dbReference type="Pfam" id="PF13714">
    <property type="entry name" value="PEP_mutase"/>
    <property type="match status" value="1"/>
</dbReference>
<dbReference type="PANTHER" id="PTHR42905">
    <property type="entry name" value="PHOSPHOENOLPYRUVATE CARBOXYLASE"/>
    <property type="match status" value="1"/>
</dbReference>
<dbReference type="RefSeq" id="WP_301589347.1">
    <property type="nucleotide sequence ID" value="NZ_JAPFQI010000003.1"/>
</dbReference>
<comment type="caution">
    <text evidence="1">The sequence shown here is derived from an EMBL/GenBank/DDBJ whole genome shotgun (WGS) entry which is preliminary data.</text>
</comment>
<proteinExistence type="predicted"/>
<dbReference type="CDD" id="cd00377">
    <property type="entry name" value="ICL_PEPM"/>
    <property type="match status" value="1"/>
</dbReference>
<dbReference type="EMBL" id="JAPFQI010000003">
    <property type="protein sequence ID" value="MCW8085454.1"/>
    <property type="molecule type" value="Genomic_DNA"/>
</dbReference>